<dbReference type="UniPathway" id="UPA00114"/>
<dbReference type="Gene3D" id="3.40.50.1700">
    <property type="entry name" value="Glycoside hydrolase family 3 C-terminal domain"/>
    <property type="match status" value="1"/>
</dbReference>
<dbReference type="PANTHER" id="PTHR42721:SF3">
    <property type="entry name" value="BETA-D-XYLOSIDASE 5-RELATED"/>
    <property type="match status" value="1"/>
</dbReference>
<reference evidence="13" key="2">
    <citation type="submission" date="2010-07" db="EMBL/GenBank/DDBJ databases">
        <authorList>
            <consortium name="The Broad Institute Genome Sequencing Platform"/>
            <consortium name="Broad Institute Genome Sequencing Center for Infectious Disease"/>
            <person name="Ma L.-J."/>
            <person name="Dead R."/>
            <person name="Young S."/>
            <person name="Zeng Q."/>
            <person name="Koehrsen M."/>
            <person name="Alvarado L."/>
            <person name="Berlin A."/>
            <person name="Chapman S.B."/>
            <person name="Chen Z."/>
            <person name="Freedman E."/>
            <person name="Gellesch M."/>
            <person name="Goldberg J."/>
            <person name="Griggs A."/>
            <person name="Gujja S."/>
            <person name="Heilman E.R."/>
            <person name="Heiman D."/>
            <person name="Hepburn T."/>
            <person name="Howarth C."/>
            <person name="Jen D."/>
            <person name="Larson L."/>
            <person name="Mehta T."/>
            <person name="Neiman D."/>
            <person name="Pearson M."/>
            <person name="Roberts A."/>
            <person name="Saif S."/>
            <person name="Shea T."/>
            <person name="Shenoy N."/>
            <person name="Sisk P."/>
            <person name="Stolte C."/>
            <person name="Sykes S."/>
            <person name="Walk T."/>
            <person name="White J."/>
            <person name="Yandava C."/>
            <person name="Haas B."/>
            <person name="Nusbaum C."/>
            <person name="Birren B."/>
        </authorList>
    </citation>
    <scope>NUCLEOTIDE SEQUENCE</scope>
    <source>
        <strain evidence="13">R3-111a-1</strain>
    </source>
</reference>
<dbReference type="EMBL" id="GL385401">
    <property type="protein sequence ID" value="EJT70380.1"/>
    <property type="molecule type" value="Genomic_DNA"/>
</dbReference>
<dbReference type="InterPro" id="IPR044993">
    <property type="entry name" value="BXL"/>
</dbReference>
<dbReference type="Gene3D" id="3.20.20.300">
    <property type="entry name" value="Glycoside hydrolase, family 3, N-terminal domain"/>
    <property type="match status" value="1"/>
</dbReference>
<evidence type="ECO:0000256" key="4">
    <source>
        <dbReference type="ARBA" id="ARBA00022729"/>
    </source>
</evidence>
<dbReference type="InterPro" id="IPR036962">
    <property type="entry name" value="Glyco_hydro_3_N_sf"/>
</dbReference>
<dbReference type="STRING" id="644352.J3PD35"/>
<reference evidence="14" key="5">
    <citation type="submission" date="2018-04" db="UniProtKB">
        <authorList>
            <consortium name="EnsemblFungi"/>
        </authorList>
    </citation>
    <scope>IDENTIFICATION</scope>
    <source>
        <strain evidence="14">R3-111a-1</strain>
    </source>
</reference>
<dbReference type="GeneID" id="20351864"/>
<dbReference type="GO" id="GO:0046556">
    <property type="term" value="F:alpha-L-arabinofuranosidase activity"/>
    <property type="evidence" value="ECO:0007669"/>
    <property type="project" value="TreeGrafter"/>
</dbReference>
<reference evidence="14" key="4">
    <citation type="journal article" date="2015" name="G3 (Bethesda)">
        <title>Genome sequences of three phytopathogenic species of the Magnaporthaceae family of fungi.</title>
        <authorList>
            <person name="Okagaki L.H."/>
            <person name="Nunes C.C."/>
            <person name="Sailsbery J."/>
            <person name="Clay B."/>
            <person name="Brown D."/>
            <person name="John T."/>
            <person name="Oh Y."/>
            <person name="Young N."/>
            <person name="Fitzgerald M."/>
            <person name="Haas B.J."/>
            <person name="Zeng Q."/>
            <person name="Young S."/>
            <person name="Adiconis X."/>
            <person name="Fan L."/>
            <person name="Levin J.Z."/>
            <person name="Mitchell T.K."/>
            <person name="Okubara P.A."/>
            <person name="Farman M.L."/>
            <person name="Kohn L.M."/>
            <person name="Birren B."/>
            <person name="Ma L.-J."/>
            <person name="Dean R.A."/>
        </authorList>
    </citation>
    <scope>NUCLEOTIDE SEQUENCE</scope>
    <source>
        <strain evidence="14">R3-111a-1</strain>
    </source>
</reference>
<dbReference type="AlphaFoldDB" id="J3PD35"/>
<comment type="similarity">
    <text evidence="2">Belongs to the glycosyl hydrolase 3 family.</text>
</comment>
<dbReference type="VEuPathDB" id="FungiDB:GGTG_11406"/>
<dbReference type="Gene3D" id="2.60.40.10">
    <property type="entry name" value="Immunoglobulins"/>
    <property type="match status" value="1"/>
</dbReference>
<keyword evidence="15" id="KW-1185">Reference proteome</keyword>
<keyword evidence="3" id="KW-0858">Xylan degradation</keyword>
<evidence type="ECO:0000256" key="11">
    <source>
        <dbReference type="ARBA" id="ARBA00026107"/>
    </source>
</evidence>
<proteinExistence type="inferred from homology"/>
<dbReference type="InterPro" id="IPR017853">
    <property type="entry name" value="GH"/>
</dbReference>
<dbReference type="InterPro" id="IPR036881">
    <property type="entry name" value="Glyco_hydro_3_C_sf"/>
</dbReference>
<evidence type="ECO:0000313" key="13">
    <source>
        <dbReference type="EMBL" id="EJT70380.1"/>
    </source>
</evidence>
<gene>
    <name evidence="14" type="primary">20351864</name>
    <name evidence="13" type="ORF">GGTG_11406</name>
</gene>
<evidence type="ECO:0000256" key="3">
    <source>
        <dbReference type="ARBA" id="ARBA00022651"/>
    </source>
</evidence>
<dbReference type="EC" id="3.2.1.37" evidence="11"/>
<sequence length="793" mass="84468">MKVKDVWIATAAAAAGGAAAQYTSAPFQPFPDCVGGLLASNKVCDRSLSPSERAAALVAALNVTEKMANLVSNANGSARIGLPKYNWWSEALHGVAYAPGTQFRRGPGDFNSSTSFPMPLLLAASFDDSLIEKIGDVIGTESRAFGNGRWSGLDYWTPNVNPFKDPRWGRGSETPGEDILRIKRYAASMIKGLEGPHPEKERRVVSTCKHYAANDFEDWNGTSRHDFDARISAQDLAEYYLMPFQQCARDSRVGSIMCAYNAVNGVPSCANSYLLDTVLRKHWGWTGHNNYVTSDCEAVLDVSAGHKYARTNAEGTAMCFEAGTDTSCEYTPSSDIRGAYAQGLLREETMDRALLRLYEGLVRVGYFDGNSSAFSDISWADVNAPAAQDLSLQSAVEGIVMLKNDGTLPLPLGAKCSSKSKKRSSSGGPKLAMIGFWADAPEKLRGGYSGTAAYLRTPAYAARQMGLDVVTAGGPVLQGAAAAAADNWTAPALAAAEGADYIVYFGGLDETAAGENKDRWDVEWPGAQLALVKRLAALGKPLVVVQMGDQLDGTPLLANAGVGAVLWASWPGQDGGPAVMRLLSGAASPAGRLPVTQYPANYTRLVPMTEMALRPSASGSRPGRTYRWYSTPVLPFGFGLHYTNFTPAVTVPPALAAASGVTTSSLLEACRDPHPERCALPPLRVAVANTGRRASDYVALAFVSGDYGPRPRPIKTLAAYARLRGVRAGGSAEADLAWTLGDIARHDEDGNTVLYPGTYKVQIDEPVLATAEFTIAGEPVVLDKWPALPTPPS</sequence>
<dbReference type="SMART" id="SM01217">
    <property type="entry name" value="Fn3_like"/>
    <property type="match status" value="1"/>
</dbReference>
<name>J3PD35_GAET3</name>
<dbReference type="SUPFAM" id="SSF52279">
    <property type="entry name" value="Beta-D-glucan exohydrolase, C-terminal domain"/>
    <property type="match status" value="1"/>
</dbReference>
<evidence type="ECO:0000256" key="7">
    <source>
        <dbReference type="ARBA" id="ARBA00023277"/>
    </source>
</evidence>
<evidence type="ECO:0000313" key="15">
    <source>
        <dbReference type="Proteomes" id="UP000006039"/>
    </source>
</evidence>
<dbReference type="RefSeq" id="XP_009227558.1">
    <property type="nucleotide sequence ID" value="XM_009229294.1"/>
</dbReference>
<dbReference type="PANTHER" id="PTHR42721">
    <property type="entry name" value="SUGAR HYDROLASE-RELATED"/>
    <property type="match status" value="1"/>
</dbReference>
<dbReference type="InterPro" id="IPR013783">
    <property type="entry name" value="Ig-like_fold"/>
</dbReference>
<dbReference type="SUPFAM" id="SSF51445">
    <property type="entry name" value="(Trans)glycosidases"/>
    <property type="match status" value="1"/>
</dbReference>
<evidence type="ECO:0000313" key="14">
    <source>
        <dbReference type="EnsemblFungi" id="EJT70380"/>
    </source>
</evidence>
<keyword evidence="7" id="KW-0119">Carbohydrate metabolism</keyword>
<dbReference type="Proteomes" id="UP000006039">
    <property type="component" value="Unassembled WGS sequence"/>
</dbReference>
<dbReference type="Pfam" id="PF14310">
    <property type="entry name" value="Fn3-like"/>
    <property type="match status" value="1"/>
</dbReference>
<evidence type="ECO:0000256" key="5">
    <source>
        <dbReference type="ARBA" id="ARBA00022801"/>
    </source>
</evidence>
<reference evidence="13" key="3">
    <citation type="submission" date="2010-09" db="EMBL/GenBank/DDBJ databases">
        <title>Annotation of Gaeumannomyces graminis var. tritici R3-111a-1.</title>
        <authorList>
            <consortium name="The Broad Institute Genome Sequencing Platform"/>
            <person name="Ma L.-J."/>
            <person name="Dead R."/>
            <person name="Young S.K."/>
            <person name="Zeng Q."/>
            <person name="Gargeya S."/>
            <person name="Fitzgerald M."/>
            <person name="Haas B."/>
            <person name="Abouelleil A."/>
            <person name="Alvarado L."/>
            <person name="Arachchi H.M."/>
            <person name="Berlin A."/>
            <person name="Brown A."/>
            <person name="Chapman S.B."/>
            <person name="Chen Z."/>
            <person name="Dunbar C."/>
            <person name="Freedman E."/>
            <person name="Gearin G."/>
            <person name="Gellesch M."/>
            <person name="Goldberg J."/>
            <person name="Griggs A."/>
            <person name="Gujja S."/>
            <person name="Heiman D."/>
            <person name="Howarth C."/>
            <person name="Larson L."/>
            <person name="Lui A."/>
            <person name="MacDonald P.J.P."/>
            <person name="Mehta T."/>
            <person name="Montmayeur A."/>
            <person name="Murphy C."/>
            <person name="Neiman D."/>
            <person name="Pearson M."/>
            <person name="Priest M."/>
            <person name="Roberts A."/>
            <person name="Saif S."/>
            <person name="Shea T."/>
            <person name="Shenoy N."/>
            <person name="Sisk P."/>
            <person name="Stolte C."/>
            <person name="Sykes S."/>
            <person name="Yandava C."/>
            <person name="Wortman J."/>
            <person name="Nusbaum C."/>
            <person name="Birren B."/>
        </authorList>
    </citation>
    <scope>NUCLEOTIDE SEQUENCE</scope>
    <source>
        <strain evidence="13">R3-111a-1</strain>
    </source>
</reference>
<accession>J3PD35</accession>
<reference evidence="15" key="1">
    <citation type="submission" date="2010-07" db="EMBL/GenBank/DDBJ databases">
        <title>The genome sequence of Gaeumannomyces graminis var. tritici strain R3-111a-1.</title>
        <authorList>
            <consortium name="The Broad Institute Genome Sequencing Platform"/>
            <person name="Ma L.-J."/>
            <person name="Dead R."/>
            <person name="Young S."/>
            <person name="Zeng Q."/>
            <person name="Koehrsen M."/>
            <person name="Alvarado L."/>
            <person name="Berlin A."/>
            <person name="Chapman S.B."/>
            <person name="Chen Z."/>
            <person name="Freedman E."/>
            <person name="Gellesch M."/>
            <person name="Goldberg J."/>
            <person name="Griggs A."/>
            <person name="Gujja S."/>
            <person name="Heilman E.R."/>
            <person name="Heiman D."/>
            <person name="Hepburn T."/>
            <person name="Howarth C."/>
            <person name="Jen D."/>
            <person name="Larson L."/>
            <person name="Mehta T."/>
            <person name="Neiman D."/>
            <person name="Pearson M."/>
            <person name="Roberts A."/>
            <person name="Saif S."/>
            <person name="Shea T."/>
            <person name="Shenoy N."/>
            <person name="Sisk P."/>
            <person name="Stolte C."/>
            <person name="Sykes S."/>
            <person name="Walk T."/>
            <person name="White J."/>
            <person name="Yandava C."/>
            <person name="Haas B."/>
            <person name="Nusbaum C."/>
            <person name="Birren B."/>
        </authorList>
    </citation>
    <scope>NUCLEOTIDE SEQUENCE [LARGE SCALE GENOMIC DNA]</scope>
    <source>
        <strain evidence="15">R3-111a-1</strain>
    </source>
</reference>
<evidence type="ECO:0000256" key="1">
    <source>
        <dbReference type="ARBA" id="ARBA00004851"/>
    </source>
</evidence>
<feature type="domain" description="Fibronectin type III-like" evidence="12">
    <location>
        <begin position="697"/>
        <end position="767"/>
    </location>
</feature>
<dbReference type="InterPro" id="IPR026891">
    <property type="entry name" value="Fn3-like"/>
</dbReference>
<keyword evidence="9" id="KW-0624">Polysaccharide degradation</keyword>
<dbReference type="OrthoDB" id="47059at2759"/>
<keyword evidence="5" id="KW-0378">Hydrolase</keyword>
<comment type="catalytic activity">
    <reaction evidence="10">
        <text>Hydrolysis of (1-&gt;4)-beta-D-xylans, to remove successive D-xylose residues from the non-reducing termini.</text>
        <dbReference type="EC" id="3.2.1.37"/>
    </reaction>
</comment>
<evidence type="ECO:0000256" key="9">
    <source>
        <dbReference type="ARBA" id="ARBA00023326"/>
    </source>
</evidence>
<dbReference type="HOGENOM" id="CLU_004542_5_3_1"/>
<evidence type="ECO:0000256" key="8">
    <source>
        <dbReference type="ARBA" id="ARBA00023295"/>
    </source>
</evidence>
<dbReference type="InterPro" id="IPR001764">
    <property type="entry name" value="Glyco_hydro_3_N"/>
</dbReference>
<dbReference type="PRINTS" id="PR00133">
    <property type="entry name" value="GLHYDRLASE3"/>
</dbReference>
<keyword evidence="4" id="KW-0732">Signal</keyword>
<evidence type="ECO:0000259" key="12">
    <source>
        <dbReference type="SMART" id="SM01217"/>
    </source>
</evidence>
<evidence type="ECO:0000256" key="10">
    <source>
        <dbReference type="ARBA" id="ARBA00024574"/>
    </source>
</evidence>
<dbReference type="EnsemblFungi" id="EJT70380">
    <property type="protein sequence ID" value="EJT70380"/>
    <property type="gene ID" value="GGTG_11406"/>
</dbReference>
<comment type="pathway">
    <text evidence="1">Glycan degradation; xylan degradation.</text>
</comment>
<organism evidence="13">
    <name type="scientific">Gaeumannomyces tritici (strain R3-111a-1)</name>
    <name type="common">Wheat and barley take-all root rot fungus</name>
    <name type="synonym">Gaeumannomyces graminis var. tritici</name>
    <dbReference type="NCBI Taxonomy" id="644352"/>
    <lineage>
        <taxon>Eukaryota</taxon>
        <taxon>Fungi</taxon>
        <taxon>Dikarya</taxon>
        <taxon>Ascomycota</taxon>
        <taxon>Pezizomycotina</taxon>
        <taxon>Sordariomycetes</taxon>
        <taxon>Sordariomycetidae</taxon>
        <taxon>Magnaporthales</taxon>
        <taxon>Magnaporthaceae</taxon>
        <taxon>Gaeumannomyces</taxon>
    </lineage>
</organism>
<dbReference type="Pfam" id="PF00933">
    <property type="entry name" value="Glyco_hydro_3"/>
    <property type="match status" value="1"/>
</dbReference>
<protein>
    <recommendedName>
        <fullName evidence="11">xylan 1,4-beta-xylosidase</fullName>
        <ecNumber evidence="11">3.2.1.37</ecNumber>
    </recommendedName>
</protein>
<dbReference type="eggNOG" id="ENOG502SHDC">
    <property type="taxonomic scope" value="Eukaryota"/>
</dbReference>
<dbReference type="InterPro" id="IPR002772">
    <property type="entry name" value="Glyco_hydro_3_C"/>
</dbReference>
<keyword evidence="6" id="KW-0325">Glycoprotein</keyword>
<dbReference type="GO" id="GO:0045493">
    <property type="term" value="P:xylan catabolic process"/>
    <property type="evidence" value="ECO:0007669"/>
    <property type="project" value="UniProtKB-UniPathway"/>
</dbReference>
<dbReference type="GO" id="GO:0009044">
    <property type="term" value="F:xylan 1,4-beta-xylosidase activity"/>
    <property type="evidence" value="ECO:0007669"/>
    <property type="project" value="UniProtKB-EC"/>
</dbReference>
<evidence type="ECO:0000256" key="2">
    <source>
        <dbReference type="ARBA" id="ARBA00005336"/>
    </source>
</evidence>
<evidence type="ECO:0000256" key="6">
    <source>
        <dbReference type="ARBA" id="ARBA00023180"/>
    </source>
</evidence>
<dbReference type="GO" id="GO:0031222">
    <property type="term" value="P:arabinan catabolic process"/>
    <property type="evidence" value="ECO:0007669"/>
    <property type="project" value="TreeGrafter"/>
</dbReference>
<keyword evidence="8" id="KW-0326">Glycosidase</keyword>
<dbReference type="Pfam" id="PF01915">
    <property type="entry name" value="Glyco_hydro_3_C"/>
    <property type="match status" value="1"/>
</dbReference>